<dbReference type="STRING" id="1333845.SAMN04487895_105306"/>
<feature type="domain" description="SLH" evidence="2">
    <location>
        <begin position="99"/>
        <end position="162"/>
    </location>
</feature>
<feature type="domain" description="SLH" evidence="2">
    <location>
        <begin position="35"/>
        <end position="98"/>
    </location>
</feature>
<accession>A0A1H8MMB5</accession>
<dbReference type="EMBL" id="CP076607">
    <property type="protein sequence ID" value="QWU17870.1"/>
    <property type="molecule type" value="Genomic_DNA"/>
</dbReference>
<dbReference type="RefSeq" id="WP_036596441.1">
    <property type="nucleotide sequence ID" value="NZ_CP076607.1"/>
</dbReference>
<feature type="signal peptide" evidence="1">
    <location>
        <begin position="1"/>
        <end position="29"/>
    </location>
</feature>
<dbReference type="PROSITE" id="PS51272">
    <property type="entry name" value="SLH"/>
    <property type="match status" value="3"/>
</dbReference>
<keyword evidence="6" id="KW-1185">Reference proteome</keyword>
<proteinExistence type="predicted"/>
<evidence type="ECO:0000256" key="1">
    <source>
        <dbReference type="SAM" id="SignalP"/>
    </source>
</evidence>
<dbReference type="InterPro" id="IPR051465">
    <property type="entry name" value="Cell_Envelope_Struct_Comp"/>
</dbReference>
<evidence type="ECO:0000313" key="5">
    <source>
        <dbReference type="Proteomes" id="UP000198809"/>
    </source>
</evidence>
<dbReference type="Proteomes" id="UP000198809">
    <property type="component" value="Unassembled WGS sequence"/>
</dbReference>
<evidence type="ECO:0000313" key="3">
    <source>
        <dbReference type="EMBL" id="QWU17870.1"/>
    </source>
</evidence>
<dbReference type="Proteomes" id="UP000683429">
    <property type="component" value="Chromosome"/>
</dbReference>
<dbReference type="InterPro" id="IPR001119">
    <property type="entry name" value="SLH_dom"/>
</dbReference>
<feature type="domain" description="SLH" evidence="2">
    <location>
        <begin position="163"/>
        <end position="223"/>
    </location>
</feature>
<evidence type="ECO:0000313" key="4">
    <source>
        <dbReference type="EMBL" id="SEO18449.1"/>
    </source>
</evidence>
<dbReference type="Pfam" id="PF00395">
    <property type="entry name" value="SLH"/>
    <property type="match status" value="3"/>
</dbReference>
<evidence type="ECO:0000259" key="2">
    <source>
        <dbReference type="PROSITE" id="PS51272"/>
    </source>
</evidence>
<dbReference type="AlphaFoldDB" id="A0A1H8MMB5"/>
<gene>
    <name evidence="3" type="ORF">KP014_12485</name>
    <name evidence="4" type="ORF">SAMN04487895_105306</name>
</gene>
<reference evidence="3 6" key="2">
    <citation type="submission" date="2021-06" db="EMBL/GenBank/DDBJ databases">
        <title>Whole genome sequence of Paenibacillus sophorae DSM23020 for comparative genomics.</title>
        <authorList>
            <person name="Kim M.-J."/>
            <person name="Lee G."/>
            <person name="Shin J.-H."/>
        </authorList>
    </citation>
    <scope>NUCLEOTIDE SEQUENCE [LARGE SCALE GENOMIC DNA]</scope>
    <source>
        <strain evidence="3 6">DSM 23020</strain>
    </source>
</reference>
<feature type="chain" id="PRO_5011593961" evidence="1">
    <location>
        <begin position="30"/>
        <end position="352"/>
    </location>
</feature>
<dbReference type="OrthoDB" id="174569at2"/>
<organism evidence="4 5">
    <name type="scientific">Paenibacillus sophorae</name>
    <dbReference type="NCBI Taxonomy" id="1333845"/>
    <lineage>
        <taxon>Bacteria</taxon>
        <taxon>Bacillati</taxon>
        <taxon>Bacillota</taxon>
        <taxon>Bacilli</taxon>
        <taxon>Bacillales</taxon>
        <taxon>Paenibacillaceae</taxon>
        <taxon>Paenibacillus</taxon>
    </lineage>
</organism>
<protein>
    <submittedName>
        <fullName evidence="4">S-layer homology domain-containing protein</fullName>
    </submittedName>
</protein>
<dbReference type="EMBL" id="FODH01000005">
    <property type="protein sequence ID" value="SEO18449.1"/>
    <property type="molecule type" value="Genomic_DNA"/>
</dbReference>
<keyword evidence="1" id="KW-0732">Signal</keyword>
<dbReference type="PANTHER" id="PTHR43308:SF5">
    <property type="entry name" value="S-LAYER PROTEIN _ PEPTIDOGLYCAN ENDO-BETA-N-ACETYLGLUCOSAMINIDASE"/>
    <property type="match status" value="1"/>
</dbReference>
<name>A0A1H8MMB5_9BACL</name>
<reference evidence="4 5" key="1">
    <citation type="submission" date="2016-10" db="EMBL/GenBank/DDBJ databases">
        <authorList>
            <person name="de Groot N.N."/>
        </authorList>
    </citation>
    <scope>NUCLEOTIDE SEQUENCE [LARGE SCALE GENOMIC DNA]</scope>
    <source>
        <strain evidence="4 5">CGMCC 1.10238</strain>
    </source>
</reference>
<dbReference type="PANTHER" id="PTHR43308">
    <property type="entry name" value="OUTER MEMBRANE PROTEIN ALPHA-RELATED"/>
    <property type="match status" value="1"/>
</dbReference>
<evidence type="ECO:0000313" key="6">
    <source>
        <dbReference type="Proteomes" id="UP000683429"/>
    </source>
</evidence>
<sequence length="352" mass="38829">MRPKLHRIAIFLLLPLFLILTSFPLSAHAAETDLLDKYYPSDIEGHWANDTLDNFVNAGLLSGYADADGTINIKPNNNITRAEFVTILVGAAGLTTSQPGKTFTDVKAGKWYADPIRIASSLGIVGGISNTEFGPDRPITRGEIAVMVVNAFSSSVKFDGQPKTFTDVPQYYAKPAIQKASQVGIVAGMTETEFKPFGRATRAQAVVMLERSLKLQQGNLPLEQDLIDLAVKADKEETQLMVDKKYADLERSFLKYYTGYQFAYSMSSLAEINEMAAMGGTLDIKVVKAPTFRVTERSDRLAVLDSVYGEVEMKISNGANTYEDTIKTDGQYLMKKMPDNTWKIYAILTGEK</sequence>